<dbReference type="PANTHER" id="PTHR12147:SF26">
    <property type="entry name" value="PEPTIDASE M28 DOMAIN-CONTAINING PROTEIN"/>
    <property type="match status" value="1"/>
</dbReference>
<evidence type="ECO:0000313" key="3">
    <source>
        <dbReference type="EMBL" id="MBI6874002.1"/>
    </source>
</evidence>
<keyword evidence="1" id="KW-1133">Transmembrane helix</keyword>
<accession>A0A934M491</accession>
<dbReference type="Gene3D" id="3.40.630.10">
    <property type="entry name" value="Zn peptidases"/>
    <property type="match status" value="1"/>
</dbReference>
<feature type="transmembrane region" description="Helical" evidence="1">
    <location>
        <begin position="420"/>
        <end position="441"/>
    </location>
</feature>
<dbReference type="GO" id="GO:0008235">
    <property type="term" value="F:metalloexopeptidase activity"/>
    <property type="evidence" value="ECO:0007669"/>
    <property type="project" value="InterPro"/>
</dbReference>
<dbReference type="GO" id="GO:0006508">
    <property type="term" value="P:proteolysis"/>
    <property type="evidence" value="ECO:0007669"/>
    <property type="project" value="InterPro"/>
</dbReference>
<evidence type="ECO:0000256" key="1">
    <source>
        <dbReference type="SAM" id="Phobius"/>
    </source>
</evidence>
<proteinExistence type="predicted"/>
<keyword evidence="1" id="KW-0472">Membrane</keyword>
<protein>
    <submittedName>
        <fullName evidence="3">Zn-dependent exopeptidase M28</fullName>
    </submittedName>
</protein>
<keyword evidence="1" id="KW-0812">Transmembrane</keyword>
<dbReference type="InterPro" id="IPR045175">
    <property type="entry name" value="M28_fam"/>
</dbReference>
<feature type="domain" description="Peptidase M28" evidence="2">
    <location>
        <begin position="214"/>
        <end position="406"/>
    </location>
</feature>
<dbReference type="RefSeq" id="WP_211143417.1">
    <property type="nucleotide sequence ID" value="NZ_JAEEGB010000017.1"/>
</dbReference>
<dbReference type="AlphaFoldDB" id="A0A934M491"/>
<dbReference type="Pfam" id="PF04389">
    <property type="entry name" value="Peptidase_M28"/>
    <property type="match status" value="1"/>
</dbReference>
<gene>
    <name evidence="3" type="ORF">I6U51_15050</name>
</gene>
<organism evidence="3 4">
    <name type="scientific">Clostridium aciditolerans</name>
    <dbReference type="NCBI Taxonomy" id="339861"/>
    <lineage>
        <taxon>Bacteria</taxon>
        <taxon>Bacillati</taxon>
        <taxon>Bacillota</taxon>
        <taxon>Clostridia</taxon>
        <taxon>Eubacteriales</taxon>
        <taxon>Clostridiaceae</taxon>
        <taxon>Clostridium</taxon>
    </lineage>
</organism>
<sequence length="449" mass="51320">MKKHMTYLFLIISFIFLGFSFHVYSKVHVFNHNSVKKNIEYLSSDNFKGRLAGSIENAASIIYIKDSFKDAGLKPYNASYLQSFDTIYPHKISGKPYLSITDKNGFLIKEFNYGIDFKEDLLNFRKNNLNFSKYDKVEILDGHIQIKKDNDYFLFYVPQDNTLNFRSSFISSSPYSMYIMITKDTFNELKNYLSKDYNINCFIPFEAKKTSLNNITAYIEGKDPYSPPIVLSAHFDHIGSDLSGKVYSGALDNASGIAFVMEMSKYINSLGKPDRNILFIGFNAEEFGCLGSKAFADKYKDNLKGAKIFNFDMIGGNSSIPLHIMGGKQDTADSPLIKEASLICKKDKISFNYLFEDASDHEYFRKQNIDAITLTDADSSKIHTPNDKANFINTDSIDRCFKVASKEVIKYGFNNNLFILYYKQIFWVSLTCTILSLVILFKPTNKIKI</sequence>
<dbReference type="EMBL" id="JAEEGB010000017">
    <property type="protein sequence ID" value="MBI6874002.1"/>
    <property type="molecule type" value="Genomic_DNA"/>
</dbReference>
<dbReference type="Proteomes" id="UP000622687">
    <property type="component" value="Unassembled WGS sequence"/>
</dbReference>
<dbReference type="SUPFAM" id="SSF53187">
    <property type="entry name" value="Zn-dependent exopeptidases"/>
    <property type="match status" value="1"/>
</dbReference>
<dbReference type="InterPro" id="IPR007484">
    <property type="entry name" value="Peptidase_M28"/>
</dbReference>
<name>A0A934M491_9CLOT</name>
<evidence type="ECO:0000313" key="4">
    <source>
        <dbReference type="Proteomes" id="UP000622687"/>
    </source>
</evidence>
<reference evidence="3" key="1">
    <citation type="submission" date="2020-12" db="EMBL/GenBank/DDBJ databases">
        <title>Clostridium thailandense sp. nov., a novel acetogenic bacterium isolated from peat land soil in Thailand.</title>
        <authorList>
            <person name="Chaikitkaew S."/>
            <person name="Birkeland N.K."/>
        </authorList>
    </citation>
    <scope>NUCLEOTIDE SEQUENCE</scope>
    <source>
        <strain evidence="3">DSM 17425</strain>
    </source>
</reference>
<dbReference type="PANTHER" id="PTHR12147">
    <property type="entry name" value="METALLOPEPTIDASE M28 FAMILY MEMBER"/>
    <property type="match status" value="1"/>
</dbReference>
<comment type="caution">
    <text evidence="3">The sequence shown here is derived from an EMBL/GenBank/DDBJ whole genome shotgun (WGS) entry which is preliminary data.</text>
</comment>
<evidence type="ECO:0000259" key="2">
    <source>
        <dbReference type="Pfam" id="PF04389"/>
    </source>
</evidence>
<keyword evidence="4" id="KW-1185">Reference proteome</keyword>